<dbReference type="Proteomes" id="UP000324222">
    <property type="component" value="Unassembled WGS sequence"/>
</dbReference>
<feature type="compositionally biased region" description="Polar residues" evidence="1">
    <location>
        <begin position="114"/>
        <end position="123"/>
    </location>
</feature>
<feature type="compositionally biased region" description="Polar residues" evidence="1">
    <location>
        <begin position="46"/>
        <end position="65"/>
    </location>
</feature>
<evidence type="ECO:0000313" key="3">
    <source>
        <dbReference type="Proteomes" id="UP000324222"/>
    </source>
</evidence>
<evidence type="ECO:0000313" key="2">
    <source>
        <dbReference type="EMBL" id="MPC57375.1"/>
    </source>
</evidence>
<feature type="region of interest" description="Disordered" evidence="1">
    <location>
        <begin position="35"/>
        <end position="91"/>
    </location>
</feature>
<sequence>MLWWEQRAILSHCRPAMTKPALRRSAWRGSNRVSSNDFSSCFPGQPRNSVSWDTTVPGSRITSHTNGEECMHGRRRNGEQEGRTDWKKPARRRYEAAHHCLPITSLGKAASQDPPATSHQRQSCWLLAPPQPPPPPPHRNTSPSTPSLSSSTTAFAASIPIQCALPPSFALPRSLLSTHATVISAPVLSSRHPSFSTCFTLLDLLVLGQRSSPVPSPIASHITHMRPPPNGPITFLFHRPSTGLPAFHHTPPKMHYPPLLQAPPPPRPLSLPPSLL</sequence>
<feature type="region of interest" description="Disordered" evidence="1">
    <location>
        <begin position="105"/>
        <end position="151"/>
    </location>
</feature>
<protein>
    <submittedName>
        <fullName evidence="2">Uncharacterized protein</fullName>
    </submittedName>
</protein>
<feature type="compositionally biased region" description="Pro residues" evidence="1">
    <location>
        <begin position="129"/>
        <end position="138"/>
    </location>
</feature>
<proteinExistence type="predicted"/>
<gene>
    <name evidence="2" type="ORF">E2C01_051355</name>
</gene>
<comment type="caution">
    <text evidence="2">The sequence shown here is derived from an EMBL/GenBank/DDBJ whole genome shotgun (WGS) entry which is preliminary data.</text>
</comment>
<organism evidence="2 3">
    <name type="scientific">Portunus trituberculatus</name>
    <name type="common">Swimming crab</name>
    <name type="synonym">Neptunus trituberculatus</name>
    <dbReference type="NCBI Taxonomy" id="210409"/>
    <lineage>
        <taxon>Eukaryota</taxon>
        <taxon>Metazoa</taxon>
        <taxon>Ecdysozoa</taxon>
        <taxon>Arthropoda</taxon>
        <taxon>Crustacea</taxon>
        <taxon>Multicrustacea</taxon>
        <taxon>Malacostraca</taxon>
        <taxon>Eumalacostraca</taxon>
        <taxon>Eucarida</taxon>
        <taxon>Decapoda</taxon>
        <taxon>Pleocyemata</taxon>
        <taxon>Brachyura</taxon>
        <taxon>Eubrachyura</taxon>
        <taxon>Portunoidea</taxon>
        <taxon>Portunidae</taxon>
        <taxon>Portuninae</taxon>
        <taxon>Portunus</taxon>
    </lineage>
</organism>
<name>A0A5B7GIZ4_PORTR</name>
<accession>A0A5B7GIZ4</accession>
<reference evidence="2 3" key="1">
    <citation type="submission" date="2019-05" db="EMBL/GenBank/DDBJ databases">
        <title>Another draft genome of Portunus trituberculatus and its Hox gene families provides insights of decapod evolution.</title>
        <authorList>
            <person name="Jeong J.-H."/>
            <person name="Song I."/>
            <person name="Kim S."/>
            <person name="Choi T."/>
            <person name="Kim D."/>
            <person name="Ryu S."/>
            <person name="Kim W."/>
        </authorList>
    </citation>
    <scope>NUCLEOTIDE SEQUENCE [LARGE SCALE GENOMIC DNA]</scope>
    <source>
        <tissue evidence="2">Muscle</tissue>
    </source>
</reference>
<feature type="region of interest" description="Disordered" evidence="1">
    <location>
        <begin position="257"/>
        <end position="276"/>
    </location>
</feature>
<keyword evidence="3" id="KW-1185">Reference proteome</keyword>
<feature type="compositionally biased region" description="Pro residues" evidence="1">
    <location>
        <begin position="260"/>
        <end position="276"/>
    </location>
</feature>
<feature type="compositionally biased region" description="Low complexity" evidence="1">
    <location>
        <begin position="141"/>
        <end position="151"/>
    </location>
</feature>
<feature type="compositionally biased region" description="Basic and acidic residues" evidence="1">
    <location>
        <begin position="66"/>
        <end position="91"/>
    </location>
</feature>
<dbReference type="EMBL" id="VSRR010014732">
    <property type="protein sequence ID" value="MPC57375.1"/>
    <property type="molecule type" value="Genomic_DNA"/>
</dbReference>
<dbReference type="AlphaFoldDB" id="A0A5B7GIZ4"/>
<evidence type="ECO:0000256" key="1">
    <source>
        <dbReference type="SAM" id="MobiDB-lite"/>
    </source>
</evidence>